<dbReference type="EMBL" id="JACPSX010000062">
    <property type="protein sequence ID" value="MBI3014189.1"/>
    <property type="molecule type" value="Genomic_DNA"/>
</dbReference>
<feature type="region of interest" description="Disordered" evidence="5">
    <location>
        <begin position="111"/>
        <end position="131"/>
    </location>
</feature>
<dbReference type="PANTHER" id="PTHR30563">
    <property type="entry name" value="DNA RECOMBINATION PROTEIN RMUC"/>
    <property type="match status" value="1"/>
</dbReference>
<dbReference type="PANTHER" id="PTHR30563:SF0">
    <property type="entry name" value="DNA RECOMBINATION PROTEIN RMUC"/>
    <property type="match status" value="1"/>
</dbReference>
<dbReference type="AlphaFoldDB" id="A0A932GNE7"/>
<dbReference type="InterPro" id="IPR003798">
    <property type="entry name" value="DNA_recombination_RmuC"/>
</dbReference>
<accession>A0A932GNE7</accession>
<comment type="function">
    <text evidence="1">Involved in DNA recombination.</text>
</comment>
<evidence type="ECO:0000256" key="4">
    <source>
        <dbReference type="ARBA" id="ARBA00023172"/>
    </source>
</evidence>
<proteinExistence type="inferred from homology"/>
<dbReference type="Proteomes" id="UP000741360">
    <property type="component" value="Unassembled WGS sequence"/>
</dbReference>
<dbReference type="Pfam" id="PF02646">
    <property type="entry name" value="RmuC"/>
    <property type="match status" value="1"/>
</dbReference>
<keyword evidence="4" id="KW-0233">DNA recombination</keyword>
<comment type="similarity">
    <text evidence="2">Belongs to the RmuC family.</text>
</comment>
<evidence type="ECO:0000313" key="7">
    <source>
        <dbReference type="Proteomes" id="UP000741360"/>
    </source>
</evidence>
<evidence type="ECO:0000256" key="5">
    <source>
        <dbReference type="SAM" id="MobiDB-lite"/>
    </source>
</evidence>
<protein>
    <submittedName>
        <fullName evidence="6">DNA recombination protein RmuC</fullName>
    </submittedName>
</protein>
<sequence length="131" mass="14660">MYIPAENVYYETIIKDEGSDGEGSLSDFALQQRVIPVSPNSFYAYLQAIVLGLKGLRVEKNARDIMVHLSRLQGDLRRFRDDFSVLGKHLSNARNKYEEAQAALTRIETKLEGMGSGDSPLESPPKELPSE</sequence>
<name>A0A932GNE7_UNCTE</name>
<comment type="caution">
    <text evidence="6">The sequence shown here is derived from an EMBL/GenBank/DDBJ whole genome shotgun (WGS) entry which is preliminary data.</text>
</comment>
<evidence type="ECO:0000256" key="3">
    <source>
        <dbReference type="ARBA" id="ARBA00023054"/>
    </source>
</evidence>
<gene>
    <name evidence="6" type="primary">rmuC</name>
    <name evidence="6" type="ORF">HYY65_03775</name>
</gene>
<evidence type="ECO:0000313" key="6">
    <source>
        <dbReference type="EMBL" id="MBI3014189.1"/>
    </source>
</evidence>
<evidence type="ECO:0000256" key="1">
    <source>
        <dbReference type="ARBA" id="ARBA00003416"/>
    </source>
</evidence>
<reference evidence="6" key="1">
    <citation type="submission" date="2020-07" db="EMBL/GenBank/DDBJ databases">
        <title>Huge and variable diversity of episymbiotic CPR bacteria and DPANN archaea in groundwater ecosystems.</title>
        <authorList>
            <person name="He C.Y."/>
            <person name="Keren R."/>
            <person name="Whittaker M."/>
            <person name="Farag I.F."/>
            <person name="Doudna J."/>
            <person name="Cate J.H.D."/>
            <person name="Banfield J.F."/>
        </authorList>
    </citation>
    <scope>NUCLEOTIDE SEQUENCE</scope>
    <source>
        <strain evidence="6">NC_groundwater_717_Ag_S-0.2um_59_8</strain>
    </source>
</reference>
<dbReference type="GO" id="GO:0006310">
    <property type="term" value="P:DNA recombination"/>
    <property type="evidence" value="ECO:0007669"/>
    <property type="project" value="UniProtKB-KW"/>
</dbReference>
<evidence type="ECO:0000256" key="2">
    <source>
        <dbReference type="ARBA" id="ARBA00009840"/>
    </source>
</evidence>
<organism evidence="6 7">
    <name type="scientific">Tectimicrobiota bacterium</name>
    <dbReference type="NCBI Taxonomy" id="2528274"/>
    <lineage>
        <taxon>Bacteria</taxon>
        <taxon>Pseudomonadati</taxon>
        <taxon>Nitrospinota/Tectimicrobiota group</taxon>
        <taxon>Candidatus Tectimicrobiota</taxon>
    </lineage>
</organism>
<keyword evidence="3" id="KW-0175">Coiled coil</keyword>